<evidence type="ECO:0000256" key="1">
    <source>
        <dbReference type="ARBA" id="ARBA00004141"/>
    </source>
</evidence>
<gene>
    <name evidence="9" type="ORF">BKA59DRAFT_471850</name>
</gene>
<evidence type="ECO:0000259" key="8">
    <source>
        <dbReference type="SMART" id="SM00014"/>
    </source>
</evidence>
<accession>A0A8K0S3J7</accession>
<evidence type="ECO:0000256" key="6">
    <source>
        <dbReference type="SAM" id="MobiDB-lite"/>
    </source>
</evidence>
<feature type="transmembrane region" description="Helical" evidence="7">
    <location>
        <begin position="227"/>
        <end position="249"/>
    </location>
</feature>
<dbReference type="InterPro" id="IPR000326">
    <property type="entry name" value="PAP2/HPO"/>
</dbReference>
<feature type="domain" description="Phosphatidic acid phosphatase type 2/haloperoxidase" evidence="8">
    <location>
        <begin position="131"/>
        <end position="273"/>
    </location>
</feature>
<dbReference type="CDD" id="cd03390">
    <property type="entry name" value="PAP2_containing_1_like"/>
    <property type="match status" value="1"/>
</dbReference>
<feature type="transmembrane region" description="Helical" evidence="7">
    <location>
        <begin position="128"/>
        <end position="151"/>
    </location>
</feature>
<organism evidence="9 10">
    <name type="scientific">Fusarium tricinctum</name>
    <dbReference type="NCBI Taxonomy" id="61284"/>
    <lineage>
        <taxon>Eukaryota</taxon>
        <taxon>Fungi</taxon>
        <taxon>Dikarya</taxon>
        <taxon>Ascomycota</taxon>
        <taxon>Pezizomycotina</taxon>
        <taxon>Sordariomycetes</taxon>
        <taxon>Hypocreomycetidae</taxon>
        <taxon>Hypocreales</taxon>
        <taxon>Nectriaceae</taxon>
        <taxon>Fusarium</taxon>
        <taxon>Fusarium tricinctum species complex</taxon>
    </lineage>
</organism>
<feature type="compositionally biased region" description="Basic and acidic residues" evidence="6">
    <location>
        <begin position="1"/>
        <end position="10"/>
    </location>
</feature>
<dbReference type="Pfam" id="PF01569">
    <property type="entry name" value="PAP2"/>
    <property type="match status" value="1"/>
</dbReference>
<keyword evidence="10" id="KW-1185">Reference proteome</keyword>
<dbReference type="PANTHER" id="PTHR10165:SF84">
    <property type="entry name" value="PHOSPHATIDIC ACID PHOSPHATASE BETA"/>
    <property type="match status" value="1"/>
</dbReference>
<evidence type="ECO:0000256" key="5">
    <source>
        <dbReference type="ARBA" id="ARBA00023136"/>
    </source>
</evidence>
<evidence type="ECO:0000313" key="10">
    <source>
        <dbReference type="Proteomes" id="UP000813427"/>
    </source>
</evidence>
<dbReference type="Proteomes" id="UP000813427">
    <property type="component" value="Unassembled WGS sequence"/>
</dbReference>
<dbReference type="GO" id="GO:0016020">
    <property type="term" value="C:membrane"/>
    <property type="evidence" value="ECO:0007669"/>
    <property type="project" value="UniProtKB-SubCell"/>
</dbReference>
<reference evidence="9" key="1">
    <citation type="journal article" date="2021" name="Nat. Commun.">
        <title>Genetic determinants of endophytism in the Arabidopsis root mycobiome.</title>
        <authorList>
            <person name="Mesny F."/>
            <person name="Miyauchi S."/>
            <person name="Thiergart T."/>
            <person name="Pickel B."/>
            <person name="Atanasova L."/>
            <person name="Karlsson M."/>
            <person name="Huettel B."/>
            <person name="Barry K.W."/>
            <person name="Haridas S."/>
            <person name="Chen C."/>
            <person name="Bauer D."/>
            <person name="Andreopoulos W."/>
            <person name="Pangilinan J."/>
            <person name="LaButti K."/>
            <person name="Riley R."/>
            <person name="Lipzen A."/>
            <person name="Clum A."/>
            <person name="Drula E."/>
            <person name="Henrissat B."/>
            <person name="Kohler A."/>
            <person name="Grigoriev I.V."/>
            <person name="Martin F.M."/>
            <person name="Hacquard S."/>
        </authorList>
    </citation>
    <scope>NUCLEOTIDE SEQUENCE</scope>
    <source>
        <strain evidence="9">MPI-SDFR-AT-0068</strain>
    </source>
</reference>
<sequence>MGLFRKEKTPHGATPATTKTRHQKPIHDPLSMSRRPSFGQWLKATWLDILTMAIMGAIGLGVYWAKPAPARSFPVTFSDGEIVWPEYGYPLRGEIVPIWAAAMLAALVPIFIFLVMQIRVRSFWDVNNATIGLLYALITAAVFQVFVKWLIGGFRPHFLAVCKPDMQRARTMGGYNNKGYLQLYYTPLTSALSMPSGHTTAAFAGFVYLYLYLNAKLKVFSNYHPAMWKLIATYAPLLGATLIGGALTIDKYHHFHDVFAGAVIGTIFAFSAYRMTYAAVWDWRYNHIPLNRGIPFNYSMGQAELTDAVFTRKVGWGSHGGSSYGHGHHGHGMKSDGSEHMHGAGYNNGSIPRRPVGEGVRGEQMV</sequence>
<dbReference type="SUPFAM" id="SSF48317">
    <property type="entry name" value="Acid phosphatase/Vanadium-dependent haloperoxidase"/>
    <property type="match status" value="1"/>
</dbReference>
<feature type="transmembrane region" description="Helical" evidence="7">
    <location>
        <begin position="197"/>
        <end position="215"/>
    </location>
</feature>
<feature type="transmembrane region" description="Helical" evidence="7">
    <location>
        <begin position="255"/>
        <end position="273"/>
    </location>
</feature>
<dbReference type="EMBL" id="JAGPXF010000003">
    <property type="protein sequence ID" value="KAH7251239.1"/>
    <property type="molecule type" value="Genomic_DNA"/>
</dbReference>
<dbReference type="InterPro" id="IPR036938">
    <property type="entry name" value="PAP2/HPO_sf"/>
</dbReference>
<dbReference type="PANTHER" id="PTHR10165">
    <property type="entry name" value="LIPID PHOSPHATE PHOSPHATASE"/>
    <property type="match status" value="1"/>
</dbReference>
<dbReference type="Gene3D" id="1.20.144.10">
    <property type="entry name" value="Phosphatidic acid phosphatase type 2/haloperoxidase"/>
    <property type="match status" value="1"/>
</dbReference>
<dbReference type="InterPro" id="IPR043216">
    <property type="entry name" value="PAP-like"/>
</dbReference>
<comment type="subcellular location">
    <subcellularLocation>
        <location evidence="1">Membrane</location>
        <topology evidence="1">Multi-pass membrane protein</topology>
    </subcellularLocation>
</comment>
<feature type="transmembrane region" description="Helical" evidence="7">
    <location>
        <begin position="44"/>
        <end position="65"/>
    </location>
</feature>
<evidence type="ECO:0000256" key="4">
    <source>
        <dbReference type="ARBA" id="ARBA00022989"/>
    </source>
</evidence>
<comment type="caution">
    <text evidence="9">The sequence shown here is derived from an EMBL/GenBank/DDBJ whole genome shotgun (WGS) entry which is preliminary data.</text>
</comment>
<feature type="compositionally biased region" description="Basic and acidic residues" evidence="6">
    <location>
        <begin position="333"/>
        <end position="342"/>
    </location>
</feature>
<keyword evidence="3 7" id="KW-0812">Transmembrane</keyword>
<dbReference type="GO" id="GO:0008195">
    <property type="term" value="F:phosphatidate phosphatase activity"/>
    <property type="evidence" value="ECO:0007669"/>
    <property type="project" value="TreeGrafter"/>
</dbReference>
<feature type="region of interest" description="Disordered" evidence="6">
    <location>
        <begin position="323"/>
        <end position="366"/>
    </location>
</feature>
<proteinExistence type="inferred from homology"/>
<feature type="transmembrane region" description="Helical" evidence="7">
    <location>
        <begin position="95"/>
        <end position="116"/>
    </location>
</feature>
<keyword evidence="5 7" id="KW-0472">Membrane</keyword>
<protein>
    <submittedName>
        <fullName evidence="9">Phosphatidic acid phosphatase type 2/haloperoxidase</fullName>
    </submittedName>
</protein>
<dbReference type="SMART" id="SM00014">
    <property type="entry name" value="acidPPc"/>
    <property type="match status" value="1"/>
</dbReference>
<comment type="similarity">
    <text evidence="2">Belongs to the PA-phosphatase related phosphoesterase family.</text>
</comment>
<dbReference type="OrthoDB" id="10030083at2759"/>
<dbReference type="AlphaFoldDB" id="A0A8K0S3J7"/>
<evidence type="ECO:0000256" key="2">
    <source>
        <dbReference type="ARBA" id="ARBA00008816"/>
    </source>
</evidence>
<evidence type="ECO:0000256" key="3">
    <source>
        <dbReference type="ARBA" id="ARBA00022692"/>
    </source>
</evidence>
<evidence type="ECO:0000256" key="7">
    <source>
        <dbReference type="SAM" id="Phobius"/>
    </source>
</evidence>
<name>A0A8K0S3J7_9HYPO</name>
<feature type="region of interest" description="Disordered" evidence="6">
    <location>
        <begin position="1"/>
        <end position="32"/>
    </location>
</feature>
<dbReference type="GO" id="GO:0046839">
    <property type="term" value="P:phospholipid dephosphorylation"/>
    <property type="evidence" value="ECO:0007669"/>
    <property type="project" value="TreeGrafter"/>
</dbReference>
<evidence type="ECO:0000313" key="9">
    <source>
        <dbReference type="EMBL" id="KAH7251239.1"/>
    </source>
</evidence>
<dbReference type="GO" id="GO:0006644">
    <property type="term" value="P:phospholipid metabolic process"/>
    <property type="evidence" value="ECO:0007669"/>
    <property type="project" value="InterPro"/>
</dbReference>
<keyword evidence="4 7" id="KW-1133">Transmembrane helix</keyword>